<dbReference type="AlphaFoldDB" id="A0A2W5BPD4"/>
<evidence type="ECO:0000256" key="3">
    <source>
        <dbReference type="HAMAP-Rule" id="MF_00128"/>
    </source>
</evidence>
<dbReference type="HAMAP" id="MF_00128">
    <property type="entry name" value="NrdI"/>
    <property type="match status" value="1"/>
</dbReference>
<dbReference type="NCBIfam" id="TIGR00333">
    <property type="entry name" value="nrdI"/>
    <property type="match status" value="1"/>
</dbReference>
<gene>
    <name evidence="3" type="primary">nrdI</name>
    <name evidence="4" type="ORF">DI626_07705</name>
</gene>
<evidence type="ECO:0000313" key="5">
    <source>
        <dbReference type="Proteomes" id="UP000249557"/>
    </source>
</evidence>
<evidence type="ECO:0000256" key="2">
    <source>
        <dbReference type="ARBA" id="ARBA00009942"/>
    </source>
</evidence>
<dbReference type="Gene3D" id="3.40.50.360">
    <property type="match status" value="1"/>
</dbReference>
<evidence type="ECO:0000313" key="4">
    <source>
        <dbReference type="EMBL" id="PZO85091.1"/>
    </source>
</evidence>
<organism evidence="4 5">
    <name type="scientific">Micavibrio aeruginosavorus</name>
    <dbReference type="NCBI Taxonomy" id="349221"/>
    <lineage>
        <taxon>Bacteria</taxon>
        <taxon>Pseudomonadati</taxon>
        <taxon>Bdellovibrionota</taxon>
        <taxon>Bdellovibrionia</taxon>
        <taxon>Bdellovibrionales</taxon>
        <taxon>Pseudobdellovibrionaceae</taxon>
        <taxon>Micavibrio</taxon>
    </lineage>
</organism>
<comment type="function">
    <text evidence="1 3">Probably involved in ribonucleotide reductase function.</text>
</comment>
<dbReference type="PIRSF" id="PIRSF005087">
    <property type="entry name" value="NrdI"/>
    <property type="match status" value="1"/>
</dbReference>
<dbReference type="Pfam" id="PF07972">
    <property type="entry name" value="Flavodoxin_NdrI"/>
    <property type="match status" value="1"/>
</dbReference>
<name>A0A2W5BPD4_9BACT</name>
<dbReference type="SUPFAM" id="SSF52218">
    <property type="entry name" value="Flavoproteins"/>
    <property type="match status" value="1"/>
</dbReference>
<sequence>MTLLVYFSSKSGNTHKFVEKLGFRSVRIPFSAEECIPSVREPYILLTPTYAGDQGQGAVPKQVIRFLNDPENRAWIRGVIASGNRNFGKYFAHAGDVISAKCNVPYLYRFELMGMPEDVDAVRDLLSLAKTG</sequence>
<accession>A0A2W5BPD4</accession>
<comment type="similarity">
    <text evidence="2 3">Belongs to the NrdI family.</text>
</comment>
<dbReference type="InterPro" id="IPR020852">
    <property type="entry name" value="RNR_Ib_NrdI_bac"/>
</dbReference>
<dbReference type="InterPro" id="IPR029039">
    <property type="entry name" value="Flavoprotein-like_sf"/>
</dbReference>
<dbReference type="PANTHER" id="PTHR37297">
    <property type="entry name" value="PROTEIN NRDI"/>
    <property type="match status" value="1"/>
</dbReference>
<comment type="caution">
    <text evidence="4">The sequence shown here is derived from an EMBL/GenBank/DDBJ whole genome shotgun (WGS) entry which is preliminary data.</text>
</comment>
<evidence type="ECO:0000256" key="1">
    <source>
        <dbReference type="ARBA" id="ARBA00003999"/>
    </source>
</evidence>
<dbReference type="PANTHER" id="PTHR37297:SF1">
    <property type="entry name" value="PROTEIN NRDI"/>
    <property type="match status" value="1"/>
</dbReference>
<dbReference type="EMBL" id="QFNK01000155">
    <property type="protein sequence ID" value="PZO85091.1"/>
    <property type="molecule type" value="Genomic_DNA"/>
</dbReference>
<protein>
    <recommendedName>
        <fullName evidence="3">Protein NrdI</fullName>
    </recommendedName>
</protein>
<dbReference type="Proteomes" id="UP000249557">
    <property type="component" value="Unassembled WGS sequence"/>
</dbReference>
<dbReference type="GO" id="GO:0010181">
    <property type="term" value="F:FMN binding"/>
    <property type="evidence" value="ECO:0007669"/>
    <property type="project" value="InterPro"/>
</dbReference>
<dbReference type="InterPro" id="IPR004465">
    <property type="entry name" value="RNR_NrdI"/>
</dbReference>
<reference evidence="4 5" key="1">
    <citation type="submission" date="2017-08" db="EMBL/GenBank/DDBJ databases">
        <title>Infants hospitalized years apart are colonized by the same room-sourced microbial strains.</title>
        <authorList>
            <person name="Brooks B."/>
            <person name="Olm M.R."/>
            <person name="Firek B.A."/>
            <person name="Baker R."/>
            <person name="Thomas B.C."/>
            <person name="Morowitz M.J."/>
            <person name="Banfield J.F."/>
        </authorList>
    </citation>
    <scope>NUCLEOTIDE SEQUENCE [LARGE SCALE GENOMIC DNA]</scope>
    <source>
        <strain evidence="4">S2_018_000_R2_104</strain>
    </source>
</reference>
<proteinExistence type="inferred from homology"/>